<sequence length="1100" mass="122291">MADFCRFFKAAGEIGSQAAVDRLRALLAQERETFRVCLQTLSHLLGLKLNDLIRFDGSLVMKDDVVSIYLSGELPESVIALLNDLDTQPARKHALALQVGKLLKARLSYGLNSVVETLDDAPAKDLYSRSIACLLRITMCALKVECDLRRGGGVDLAAYMVDETGASLCEVLSRCCVVLCIFGAEESNLFDSVKEVQQTLLGLVPGSLILHIIGAFPVIAFDSECLFSLQNRRVFVESLSTILPDILDHILMFNRIKTANTGARKREQRKSRGDIDPVDCADAEDMPTDDNEDNDIHPDDWVPRIGGYNSRLAGNLSELDKIHMGTPVDNSDWEFAFGNVPRVRTLSLLLEFILKYAKTGSDDTLDKHMLGWLEALVSKPSFFETFGPIFSTGDTSNFGKVLELSRMLQRDIFVSHHILVMGDHSDRVLAMAVEAGIDILADDDAYAPRVLAYLVDGVDQRPKEVIQCWCQLLKPIVVPTIDSLPRFADGAVTTHILRVANRLFDAVAAHALMQNFGDECHPDEDNVNALTARQLLVLLADLMGQTSVCERVNNAVKAGHSAMEEPITLESVQVLEYAIFCLWLMKMPENANSQKQLFDFAKQINERTLQTAIELYHMSGVYDVPKMRLDALEKIKMDIRASRLKNMVSNNEPWFEDLQINSIGKEEWDIYYRDSAGEIKWQLAEAVLHQVPTIAIDQVTGTPINTSLFRSYRGGRKTRRTNRKGPQPVGRHNTDASAITVIDYARRAKLLMKICIFEGEPNIGEQMYASILAVITLFQLPIDECKELFDVMLEHCPDQLVYKVHETGNPTLVTAMMNSMASNLDGRLAGLLPEMMVTAMAKCLSDGDSHTLVGLMQVVTSAVKTQRPLVGLLEVDNGTAILQNFIVYVNSLKVTTPHFLEVRGKMNLALVERYVKLGTALTNVPIQQFLHEQLQEIMTARAANFSISLDTDTGEQPPQSAARGELNTLDALIVATFQLFFNTESAAPQCNNRKSEGTLGDVFHWNLLGSEYAIAFKTVALLFSCFSQLSNTKLMFIFEHFVGLAARVNGDSHTTARRNILTDDCLLKPEAIEYLYQVHCQLSKSPSTVHPAVSKRTGAM</sequence>
<evidence type="ECO:0000313" key="3">
    <source>
        <dbReference type="Proteomes" id="UP001057455"/>
    </source>
</evidence>
<comment type="caution">
    <text evidence="2">The sequence shown here is derived from an EMBL/GenBank/DDBJ whole genome shotgun (WGS) entry which is preliminary data.</text>
</comment>
<dbReference type="Proteomes" id="UP001057455">
    <property type="component" value="Unassembled WGS sequence"/>
</dbReference>
<feature type="region of interest" description="Disordered" evidence="1">
    <location>
        <begin position="263"/>
        <end position="301"/>
    </location>
</feature>
<accession>A0A9W5TAE0</accession>
<dbReference type="OrthoDB" id="365211at2759"/>
<evidence type="ECO:0000313" key="2">
    <source>
        <dbReference type="EMBL" id="GFE53855.1"/>
    </source>
</evidence>
<name>A0A9W5TAE0_BABOV</name>
<feature type="compositionally biased region" description="Acidic residues" evidence="1">
    <location>
        <begin position="276"/>
        <end position="293"/>
    </location>
</feature>
<keyword evidence="3" id="KW-1185">Reference proteome</keyword>
<protein>
    <submittedName>
        <fullName evidence="2">Dockerin type I repeat-containing protein, putative</fullName>
    </submittedName>
</protein>
<proteinExistence type="predicted"/>
<gene>
    <name evidence="2" type="ORF">BaOVIS_012590</name>
</gene>
<dbReference type="EMBL" id="BLIY01000008">
    <property type="protein sequence ID" value="GFE53855.1"/>
    <property type="molecule type" value="Genomic_DNA"/>
</dbReference>
<dbReference type="AlphaFoldDB" id="A0A9W5TAE0"/>
<evidence type="ECO:0000256" key="1">
    <source>
        <dbReference type="SAM" id="MobiDB-lite"/>
    </source>
</evidence>
<organism evidence="2 3">
    <name type="scientific">Babesia ovis</name>
    <dbReference type="NCBI Taxonomy" id="5869"/>
    <lineage>
        <taxon>Eukaryota</taxon>
        <taxon>Sar</taxon>
        <taxon>Alveolata</taxon>
        <taxon>Apicomplexa</taxon>
        <taxon>Aconoidasida</taxon>
        <taxon>Piroplasmida</taxon>
        <taxon>Babesiidae</taxon>
        <taxon>Babesia</taxon>
    </lineage>
</organism>
<reference evidence="2" key="1">
    <citation type="submission" date="2019-12" db="EMBL/GenBank/DDBJ databases">
        <title>Genome sequence of Babesia ovis.</title>
        <authorList>
            <person name="Yamagishi J."/>
            <person name="Sevinc F."/>
            <person name="Xuan X."/>
        </authorList>
    </citation>
    <scope>NUCLEOTIDE SEQUENCE</scope>
    <source>
        <strain evidence="2">Selcuk</strain>
    </source>
</reference>